<comment type="similarity">
    <text evidence="4">Belongs to the metallo-beta-lactamase superfamily. RNA-metabolizing metallo-beta-lactamase-like family. CPSF2/YSH1 subfamily.</text>
</comment>
<sequence>MSNLINFTVISGSSNTEALCYLLEMDQIKILLDCGGLDYHLNWLKTLNLKGLQKTAAEFGGNLDLEPTIDIFDEVGFNKLINGEGGDEDNDENIEEPEGYKMLKDVLPKVNIILLSHGTLSHIGAYVFAHKFFNLNCPVYCTIPVQNLGRLTCMDLIQNWNYFLNYQVITPNDVNLAFNNIKSLRYLQTEKLEGILAGISITPYSAGHTIGGTIWRILKDSDNIMYIPDINHKKERLLNGSGILHQGIVMENFERPTLLITGASQPLGNTKTSKNIDDELLNSFKSTLSEGGKVIIPVEVGGRMLEMACTLEELWQEHRLDYPIYILSHHSLKLIQYAQSMLEWLNSRLSELFSNNRENPLNFKHIKPINGWEDWCTLMKVQKNNPMVVLCSGETIQDGEMSFHLMKEWGFDEKNLLLLTNREALSQNHNDTLISQVFSELKKTYLNQEGNEGEYGWIMGPLQVNVDLDIKFTEPELLEGNELEEYMNKERELRSQRLQKDAMIAHNKRILDGTMDDEDDDDDEDEQPVNVTVDADGNTIKRLHHGTNQPQMDRGSLLNYQYDLMVADDIFNSASNPLNPTIIMYPSGTSNFESRKRKFDDYGEVISILQYSNELSLKLNGEGNQNEDGENEDDEAINPESAQDLEVKKVERPPCKFLQKVEKISVMCKVQFIEFQGRADSRSLRNILEGLKPKKMIIIHGSQQTIEDLKKPLDDKVEIFIPVEGITIPVSAATHIYPVKLDPSLMHTWSLQSSREWELGRVRGILKYEDQMPLLTTLPADLKLLNQAPMMVGEVKFNELKEYFGRNKFKGEFRDQGELVVNKKVKLKKVKGDKIVMSGKLTSDFFQVRDLIYQKYPVL</sequence>
<dbReference type="GO" id="GO:0006398">
    <property type="term" value="P:mRNA 3'-end processing by stem-loop binding and cleavage"/>
    <property type="evidence" value="ECO:0007669"/>
    <property type="project" value="InterPro"/>
</dbReference>
<dbReference type="SMART" id="SM01027">
    <property type="entry name" value="Beta-Casp"/>
    <property type="match status" value="1"/>
</dbReference>
<dbReference type="InterPro" id="IPR025069">
    <property type="entry name" value="Cpsf2_C"/>
</dbReference>
<dbReference type="Pfam" id="PF13299">
    <property type="entry name" value="CPSF100_C"/>
    <property type="match status" value="1"/>
</dbReference>
<feature type="domain" description="Beta-Casp" evidence="6">
    <location>
        <begin position="304"/>
        <end position="425"/>
    </location>
</feature>
<keyword evidence="4" id="KW-0694">RNA-binding</keyword>
<keyword evidence="3 4" id="KW-0539">Nucleus</keyword>
<keyword evidence="8" id="KW-1185">Reference proteome</keyword>
<dbReference type="Pfam" id="PF10996">
    <property type="entry name" value="Beta-Casp"/>
    <property type="match status" value="1"/>
</dbReference>
<dbReference type="Gene3D" id="3.60.15.10">
    <property type="entry name" value="Ribonuclease Z/Hydroxyacylglutathione hydrolase-like"/>
    <property type="match status" value="1"/>
</dbReference>
<gene>
    <name evidence="7" type="ORF">CONCODRAFT_79645</name>
</gene>
<dbReference type="InterPro" id="IPR022712">
    <property type="entry name" value="Beta_Casp"/>
</dbReference>
<dbReference type="Proteomes" id="UP000070444">
    <property type="component" value="Unassembled WGS sequence"/>
</dbReference>
<dbReference type="GO" id="GO:0003723">
    <property type="term" value="F:RNA binding"/>
    <property type="evidence" value="ECO:0007669"/>
    <property type="project" value="UniProtKB-KW"/>
</dbReference>
<evidence type="ECO:0000256" key="2">
    <source>
        <dbReference type="ARBA" id="ARBA00022664"/>
    </source>
</evidence>
<comment type="subcellular location">
    <subcellularLocation>
        <location evidence="1 4">Nucleus</location>
    </subcellularLocation>
</comment>
<proteinExistence type="inferred from homology"/>
<reference evidence="7 8" key="1">
    <citation type="journal article" date="2015" name="Genome Biol. Evol.">
        <title>Phylogenomic analyses indicate that early fungi evolved digesting cell walls of algal ancestors of land plants.</title>
        <authorList>
            <person name="Chang Y."/>
            <person name="Wang S."/>
            <person name="Sekimoto S."/>
            <person name="Aerts A.L."/>
            <person name="Choi C."/>
            <person name="Clum A."/>
            <person name="LaButti K.M."/>
            <person name="Lindquist E.A."/>
            <person name="Yee Ngan C."/>
            <person name="Ohm R.A."/>
            <person name="Salamov A.A."/>
            <person name="Grigoriev I.V."/>
            <person name="Spatafora J.W."/>
            <person name="Berbee M.L."/>
        </authorList>
    </citation>
    <scope>NUCLEOTIDE SEQUENCE [LARGE SCALE GENOMIC DNA]</scope>
    <source>
        <strain evidence="7 8">NRRL 28638</strain>
    </source>
</reference>
<dbReference type="OMA" id="QSRHNME"/>
<accession>A0A137P189</accession>
<dbReference type="InterPro" id="IPR011108">
    <property type="entry name" value="RMMBL"/>
</dbReference>
<evidence type="ECO:0000313" key="7">
    <source>
        <dbReference type="EMBL" id="KXN68772.1"/>
    </source>
</evidence>
<dbReference type="PANTHER" id="PTHR45922">
    <property type="entry name" value="CLEAVAGE AND POLYADENYLATION SPECIFICITY FACTOR SUBUNIT 2"/>
    <property type="match status" value="1"/>
</dbReference>
<dbReference type="InterPro" id="IPR027075">
    <property type="entry name" value="CPSF2"/>
</dbReference>
<dbReference type="PANTHER" id="PTHR45922:SF1">
    <property type="entry name" value="CLEAVAGE AND POLYADENYLATION SPECIFICITY FACTOR SUBUNIT 2"/>
    <property type="match status" value="1"/>
</dbReference>
<name>A0A137P189_CONC2</name>
<dbReference type="STRING" id="796925.A0A137P189"/>
<evidence type="ECO:0000256" key="1">
    <source>
        <dbReference type="ARBA" id="ARBA00004123"/>
    </source>
</evidence>
<organism evidence="7 8">
    <name type="scientific">Conidiobolus coronatus (strain ATCC 28846 / CBS 209.66 / NRRL 28638)</name>
    <name type="common">Delacroixia coronata</name>
    <dbReference type="NCBI Taxonomy" id="796925"/>
    <lineage>
        <taxon>Eukaryota</taxon>
        <taxon>Fungi</taxon>
        <taxon>Fungi incertae sedis</taxon>
        <taxon>Zoopagomycota</taxon>
        <taxon>Entomophthoromycotina</taxon>
        <taxon>Entomophthoromycetes</taxon>
        <taxon>Entomophthorales</taxon>
        <taxon>Ancylistaceae</taxon>
        <taxon>Conidiobolus</taxon>
    </lineage>
</organism>
<dbReference type="Pfam" id="PF07521">
    <property type="entry name" value="RMMBL"/>
    <property type="match status" value="1"/>
</dbReference>
<evidence type="ECO:0000256" key="4">
    <source>
        <dbReference type="RuleBase" id="RU365006"/>
    </source>
</evidence>
<dbReference type="InterPro" id="IPR001279">
    <property type="entry name" value="Metallo-B-lactamas"/>
</dbReference>
<keyword evidence="2 4" id="KW-0507">mRNA processing</keyword>
<evidence type="ECO:0000259" key="6">
    <source>
        <dbReference type="SMART" id="SM01027"/>
    </source>
</evidence>
<dbReference type="InterPro" id="IPR036866">
    <property type="entry name" value="RibonucZ/Hydroxyglut_hydro"/>
</dbReference>
<evidence type="ECO:0000256" key="5">
    <source>
        <dbReference type="SAM" id="MobiDB-lite"/>
    </source>
</evidence>
<protein>
    <recommendedName>
        <fullName evidence="4">Cleavage and polyadenylation specificity factor subunit 2</fullName>
    </recommendedName>
    <alternativeName>
        <fullName evidence="4">Cleavage and polyadenylation specificity factor 100 kDa subunit</fullName>
    </alternativeName>
</protein>
<dbReference type="AlphaFoldDB" id="A0A137P189"/>
<dbReference type="OrthoDB" id="64353at2759"/>
<dbReference type="GO" id="GO:0005847">
    <property type="term" value="C:mRNA cleavage and polyadenylation specificity factor complex"/>
    <property type="evidence" value="ECO:0007669"/>
    <property type="project" value="InterPro"/>
</dbReference>
<dbReference type="EMBL" id="KQ964561">
    <property type="protein sequence ID" value="KXN68772.1"/>
    <property type="molecule type" value="Genomic_DNA"/>
</dbReference>
<dbReference type="SUPFAM" id="SSF56281">
    <property type="entry name" value="Metallo-hydrolase/oxidoreductase"/>
    <property type="match status" value="1"/>
</dbReference>
<feature type="compositionally biased region" description="Acidic residues" evidence="5">
    <location>
        <begin position="625"/>
        <end position="637"/>
    </location>
</feature>
<evidence type="ECO:0000256" key="3">
    <source>
        <dbReference type="ARBA" id="ARBA00023242"/>
    </source>
</evidence>
<feature type="region of interest" description="Disordered" evidence="5">
    <location>
        <begin position="619"/>
        <end position="644"/>
    </location>
</feature>
<dbReference type="Pfam" id="PF16661">
    <property type="entry name" value="Lactamase_B_6"/>
    <property type="match status" value="1"/>
</dbReference>
<dbReference type="InterPro" id="IPR035639">
    <property type="entry name" value="CPSF2_MBL"/>
</dbReference>
<evidence type="ECO:0000313" key="8">
    <source>
        <dbReference type="Proteomes" id="UP000070444"/>
    </source>
</evidence>
<dbReference type="CDD" id="cd16293">
    <property type="entry name" value="CPSF2-like_MBL-fold"/>
    <property type="match status" value="1"/>
</dbReference>